<gene>
    <name evidence="7" type="ORF">EV192_109322</name>
</gene>
<feature type="transmembrane region" description="Helical" evidence="5">
    <location>
        <begin position="69"/>
        <end position="88"/>
    </location>
</feature>
<dbReference type="GO" id="GO:0005886">
    <property type="term" value="C:plasma membrane"/>
    <property type="evidence" value="ECO:0007669"/>
    <property type="project" value="UniProtKB-SubCell"/>
</dbReference>
<feature type="transmembrane region" description="Helical" evidence="5">
    <location>
        <begin position="220"/>
        <end position="238"/>
    </location>
</feature>
<dbReference type="CDD" id="cd17321">
    <property type="entry name" value="MFS_MMR_MDR_like"/>
    <property type="match status" value="1"/>
</dbReference>
<evidence type="ECO:0000313" key="8">
    <source>
        <dbReference type="Proteomes" id="UP000295680"/>
    </source>
</evidence>
<evidence type="ECO:0000313" key="7">
    <source>
        <dbReference type="EMBL" id="TCO54341.1"/>
    </source>
</evidence>
<dbReference type="InterPro" id="IPR036259">
    <property type="entry name" value="MFS_trans_sf"/>
</dbReference>
<sequence>MVGLVAICLAALMFGLEISSVPVILPTVGQELRGSFADTEWIMSGYTIGVVTLLMPAGTLGDRFGHRRVLVLAVTAFGLASLLCGLAPTPGWLIAGRVAQGMSGGAMLACQIALLSHQFPAGPERTRAFGWWGVVFGVGLGFGPAIGGEILATLGWQWVFLVHVCVACVVVPLVLLGPADVRDPRAGRMDLAGLGTLILAVVGLTFFITEGPTIGLTAPLPLAALAVSLVSAVCFVLVELRGEAPMIDFRVFRVRAFSGALFSSAGMNFSFWPLIIYLPVYLQAGLGYSAGVASVVLLAYTLPTLVLPPVAERLMLRHRPAVIIPAGLALVGVGLLAVMAGSMAAQPSWLTVVPGMLVAGIGLGLTNTPTTNTTTASAPSDRSGMASGIDMTARMTSLAINISLMGLLFAAGVSDQLRRHLPASTDVDALATRVANGNGPIDAVASQALGHATTLVTLYGGVAALVLAVASRLTFGFRRAR</sequence>
<evidence type="ECO:0000256" key="4">
    <source>
        <dbReference type="ARBA" id="ARBA00023136"/>
    </source>
</evidence>
<feature type="transmembrane region" description="Helical" evidence="5">
    <location>
        <begin position="128"/>
        <end position="146"/>
    </location>
</feature>
<evidence type="ECO:0000259" key="6">
    <source>
        <dbReference type="PROSITE" id="PS50850"/>
    </source>
</evidence>
<name>A0A4R2J5W7_9PSEU</name>
<dbReference type="SUPFAM" id="SSF103473">
    <property type="entry name" value="MFS general substrate transporter"/>
    <property type="match status" value="1"/>
</dbReference>
<dbReference type="InterPro" id="IPR001958">
    <property type="entry name" value="Tet-R_TetA/multi-R_MdtG-like"/>
</dbReference>
<feature type="transmembrane region" description="Helical" evidence="5">
    <location>
        <begin position="456"/>
        <end position="475"/>
    </location>
</feature>
<protein>
    <submittedName>
        <fullName evidence="7">EmrB/QacA subfamily drug resistance transporter</fullName>
    </submittedName>
</protein>
<evidence type="ECO:0000256" key="5">
    <source>
        <dbReference type="SAM" id="Phobius"/>
    </source>
</evidence>
<keyword evidence="4 5" id="KW-0472">Membrane</keyword>
<organism evidence="7 8">
    <name type="scientific">Actinocrispum wychmicini</name>
    <dbReference type="NCBI Taxonomy" id="1213861"/>
    <lineage>
        <taxon>Bacteria</taxon>
        <taxon>Bacillati</taxon>
        <taxon>Actinomycetota</taxon>
        <taxon>Actinomycetes</taxon>
        <taxon>Pseudonocardiales</taxon>
        <taxon>Pseudonocardiaceae</taxon>
        <taxon>Actinocrispum</taxon>
    </lineage>
</organism>
<dbReference type="PANTHER" id="PTHR42718">
    <property type="entry name" value="MAJOR FACILITATOR SUPERFAMILY MULTIDRUG TRANSPORTER MFSC"/>
    <property type="match status" value="1"/>
</dbReference>
<dbReference type="InterPro" id="IPR011701">
    <property type="entry name" value="MFS"/>
</dbReference>
<feature type="domain" description="Major facilitator superfamily (MFS) profile" evidence="6">
    <location>
        <begin position="3"/>
        <end position="478"/>
    </location>
</feature>
<dbReference type="PANTHER" id="PTHR42718:SF49">
    <property type="entry name" value="EXPORT PROTEIN"/>
    <property type="match status" value="1"/>
</dbReference>
<evidence type="ECO:0000256" key="1">
    <source>
        <dbReference type="ARBA" id="ARBA00004651"/>
    </source>
</evidence>
<accession>A0A4R2J5W7</accession>
<dbReference type="Gene3D" id="1.20.1250.20">
    <property type="entry name" value="MFS general substrate transporter like domains"/>
    <property type="match status" value="1"/>
</dbReference>
<feature type="transmembrane region" description="Helical" evidence="5">
    <location>
        <begin position="94"/>
        <end position="116"/>
    </location>
</feature>
<reference evidence="7 8" key="1">
    <citation type="submission" date="2019-03" db="EMBL/GenBank/DDBJ databases">
        <title>Genomic Encyclopedia of Type Strains, Phase IV (KMG-IV): sequencing the most valuable type-strain genomes for metagenomic binning, comparative biology and taxonomic classification.</title>
        <authorList>
            <person name="Goeker M."/>
        </authorList>
    </citation>
    <scope>NUCLEOTIDE SEQUENCE [LARGE SCALE GENOMIC DNA]</scope>
    <source>
        <strain evidence="7 8">DSM 45934</strain>
    </source>
</reference>
<dbReference type="AlphaFoldDB" id="A0A4R2J5W7"/>
<evidence type="ECO:0000256" key="2">
    <source>
        <dbReference type="ARBA" id="ARBA00022692"/>
    </source>
</evidence>
<feature type="transmembrane region" description="Helical" evidence="5">
    <location>
        <begin position="191"/>
        <end position="208"/>
    </location>
</feature>
<feature type="transmembrane region" description="Helical" evidence="5">
    <location>
        <begin position="44"/>
        <end position="62"/>
    </location>
</feature>
<dbReference type="InterPro" id="IPR020846">
    <property type="entry name" value="MFS_dom"/>
</dbReference>
<keyword evidence="8" id="KW-1185">Reference proteome</keyword>
<proteinExistence type="predicted"/>
<dbReference type="EMBL" id="SLWS01000009">
    <property type="protein sequence ID" value="TCO54341.1"/>
    <property type="molecule type" value="Genomic_DNA"/>
</dbReference>
<feature type="transmembrane region" description="Helical" evidence="5">
    <location>
        <begin position="286"/>
        <end position="310"/>
    </location>
</feature>
<keyword evidence="3 5" id="KW-1133">Transmembrane helix</keyword>
<dbReference type="GO" id="GO:0022857">
    <property type="term" value="F:transmembrane transporter activity"/>
    <property type="evidence" value="ECO:0007669"/>
    <property type="project" value="InterPro"/>
</dbReference>
<dbReference type="Pfam" id="PF07690">
    <property type="entry name" value="MFS_1"/>
    <property type="match status" value="1"/>
</dbReference>
<dbReference type="Gene3D" id="1.20.1720.10">
    <property type="entry name" value="Multidrug resistance protein D"/>
    <property type="match status" value="1"/>
</dbReference>
<dbReference type="PROSITE" id="PS50850">
    <property type="entry name" value="MFS"/>
    <property type="match status" value="1"/>
</dbReference>
<feature type="transmembrane region" description="Helical" evidence="5">
    <location>
        <begin position="158"/>
        <end position="179"/>
    </location>
</feature>
<keyword evidence="2 5" id="KW-0812">Transmembrane</keyword>
<feature type="transmembrane region" description="Helical" evidence="5">
    <location>
        <begin position="349"/>
        <end position="370"/>
    </location>
</feature>
<dbReference type="PRINTS" id="PR01035">
    <property type="entry name" value="TCRTETA"/>
</dbReference>
<comment type="subcellular location">
    <subcellularLocation>
        <location evidence="1">Cell membrane</location>
        <topology evidence="1">Multi-pass membrane protein</topology>
    </subcellularLocation>
</comment>
<feature type="transmembrane region" description="Helical" evidence="5">
    <location>
        <begin position="391"/>
        <end position="413"/>
    </location>
</feature>
<evidence type="ECO:0000256" key="3">
    <source>
        <dbReference type="ARBA" id="ARBA00022989"/>
    </source>
</evidence>
<feature type="transmembrane region" description="Helical" evidence="5">
    <location>
        <begin position="259"/>
        <end position="280"/>
    </location>
</feature>
<feature type="transmembrane region" description="Helical" evidence="5">
    <location>
        <begin position="322"/>
        <end position="343"/>
    </location>
</feature>
<comment type="caution">
    <text evidence="7">The sequence shown here is derived from an EMBL/GenBank/DDBJ whole genome shotgun (WGS) entry which is preliminary data.</text>
</comment>
<dbReference type="Proteomes" id="UP000295680">
    <property type="component" value="Unassembled WGS sequence"/>
</dbReference>